<evidence type="ECO:0000313" key="1">
    <source>
        <dbReference type="EMBL" id="QTA81977.1"/>
    </source>
</evidence>
<protein>
    <submittedName>
        <fullName evidence="1">NTP hydrolase p-loop-containing</fullName>
    </submittedName>
</protein>
<dbReference type="GO" id="GO:0016787">
    <property type="term" value="F:hydrolase activity"/>
    <property type="evidence" value="ECO:0007669"/>
    <property type="project" value="UniProtKB-KW"/>
</dbReference>
<dbReference type="InterPro" id="IPR027417">
    <property type="entry name" value="P-loop_NTPase"/>
</dbReference>
<keyword evidence="2" id="KW-1185">Reference proteome</keyword>
<dbReference type="KEGG" id="dli:dnl_43380"/>
<sequence>MPYNFPVTNKFEARAVTELDFEIDPMDEKVYVDLDSVRGKEYLEQIKFNLNIDEDKLHDTTDSFTKIIFSGHRGTGKSIELQRFQQYIDDPDRYFSIHIEIEKEFEVAGFQSEDIFVILIANLIEKVDEAGIDFYSDFLSDILSEWLSEEIIQKELKDNFKVDIGSEAEAGVSFFGFLKLKSSLKAIFSSESNTSKTIRRTIRKNPLRLIERFNAALSDLRLILNENNQSNDILFIMDGTEKIPYDIYMQLFCKDSYLIRAIDVNMIFSVPINSYFDIKGSPSSEFFQTFTLPMVPVTEQSIPLMKQIITKRIDENIFLEQDALTFCVKKSGGCIRQLIRILNRALIVGLGKKINREIAEKSVYELSRSMMDKLDSEHLGILKEKKFDTADQKVLDLLFSLVVLKYNGDRKINPLIEEADFSNV</sequence>
<reference evidence="1" key="1">
    <citation type="journal article" date="2021" name="Microb. Physiol.">
        <title>Proteogenomic Insights into the Physiology of Marine, Sulfate-Reducing, Filamentous Desulfonema limicola and Desulfonema magnum.</title>
        <authorList>
            <person name="Schnaars V."/>
            <person name="Wohlbrand L."/>
            <person name="Scheve S."/>
            <person name="Hinrichs C."/>
            <person name="Reinhardt R."/>
            <person name="Rabus R."/>
        </authorList>
    </citation>
    <scope>NUCLEOTIDE SEQUENCE</scope>
    <source>
        <strain evidence="1">5ac10</strain>
    </source>
</reference>
<name>A0A975BAZ7_9BACT</name>
<organism evidence="1 2">
    <name type="scientific">Desulfonema limicola</name>
    <dbReference type="NCBI Taxonomy" id="45656"/>
    <lineage>
        <taxon>Bacteria</taxon>
        <taxon>Pseudomonadati</taxon>
        <taxon>Thermodesulfobacteriota</taxon>
        <taxon>Desulfobacteria</taxon>
        <taxon>Desulfobacterales</taxon>
        <taxon>Desulfococcaceae</taxon>
        <taxon>Desulfonema</taxon>
    </lineage>
</organism>
<gene>
    <name evidence="1" type="ORF">dnl_43380</name>
</gene>
<keyword evidence="1" id="KW-0378">Hydrolase</keyword>
<dbReference type="EMBL" id="CP061799">
    <property type="protein sequence ID" value="QTA81977.1"/>
    <property type="molecule type" value="Genomic_DNA"/>
</dbReference>
<dbReference type="AlphaFoldDB" id="A0A975BAZ7"/>
<dbReference type="Proteomes" id="UP000663720">
    <property type="component" value="Chromosome"/>
</dbReference>
<dbReference type="SUPFAM" id="SSF52540">
    <property type="entry name" value="P-loop containing nucleoside triphosphate hydrolases"/>
    <property type="match status" value="1"/>
</dbReference>
<evidence type="ECO:0000313" key="2">
    <source>
        <dbReference type="Proteomes" id="UP000663720"/>
    </source>
</evidence>
<dbReference type="RefSeq" id="WP_207687951.1">
    <property type="nucleotide sequence ID" value="NZ_CP061799.1"/>
</dbReference>
<proteinExistence type="predicted"/>
<accession>A0A975BAZ7</accession>